<dbReference type="GO" id="GO:0003677">
    <property type="term" value="F:DNA binding"/>
    <property type="evidence" value="ECO:0007669"/>
    <property type="project" value="UniProtKB-KW"/>
</dbReference>
<dbReference type="Gene3D" id="1.10.10.10">
    <property type="entry name" value="Winged helix-like DNA-binding domain superfamily/Winged helix DNA-binding domain"/>
    <property type="match status" value="1"/>
</dbReference>
<dbReference type="InterPro" id="IPR001845">
    <property type="entry name" value="HTH_ArsR_DNA-bd_dom"/>
</dbReference>
<evidence type="ECO:0000256" key="1">
    <source>
        <dbReference type="ARBA" id="ARBA00023015"/>
    </source>
</evidence>
<evidence type="ECO:0000313" key="6">
    <source>
        <dbReference type="Proteomes" id="UP000256310"/>
    </source>
</evidence>
<dbReference type="PROSITE" id="PS50987">
    <property type="entry name" value="HTH_ARSR_2"/>
    <property type="match status" value="1"/>
</dbReference>
<evidence type="ECO:0000256" key="2">
    <source>
        <dbReference type="ARBA" id="ARBA00023125"/>
    </source>
</evidence>
<dbReference type="CDD" id="cd00090">
    <property type="entry name" value="HTH_ARSR"/>
    <property type="match status" value="1"/>
</dbReference>
<gene>
    <name evidence="5" type="ORF">DFR46_1565</name>
</gene>
<keyword evidence="6" id="KW-1185">Reference proteome</keyword>
<dbReference type="InterPro" id="IPR036390">
    <property type="entry name" value="WH_DNA-bd_sf"/>
</dbReference>
<keyword evidence="1" id="KW-0805">Transcription regulation</keyword>
<dbReference type="Proteomes" id="UP000256310">
    <property type="component" value="Unassembled WGS sequence"/>
</dbReference>
<evidence type="ECO:0000313" key="5">
    <source>
        <dbReference type="EMBL" id="RED16541.1"/>
    </source>
</evidence>
<dbReference type="Pfam" id="PF01022">
    <property type="entry name" value="HTH_5"/>
    <property type="match status" value="1"/>
</dbReference>
<comment type="caution">
    <text evidence="5">The sequence shown here is derived from an EMBL/GenBank/DDBJ whole genome shotgun (WGS) entry which is preliminary data.</text>
</comment>
<sequence length="100" mass="11475">MDPFAALADSTRRRIVGLLSEEDRRAGDISVHFETSPPAISQHLKILREAGIVRVEKRGRERIYSLDPEGLAAMESWVSDTRRKWNGRLDRLADMLKEEE</sequence>
<dbReference type="OrthoDB" id="7391478at2"/>
<keyword evidence="3" id="KW-0804">Transcription</keyword>
<feature type="domain" description="HTH arsR-type" evidence="4">
    <location>
        <begin position="1"/>
        <end position="86"/>
    </location>
</feature>
<proteinExistence type="predicted"/>
<name>A0A3D9FHH5_9SPHN</name>
<evidence type="ECO:0000256" key="3">
    <source>
        <dbReference type="ARBA" id="ARBA00023163"/>
    </source>
</evidence>
<keyword evidence="2" id="KW-0238">DNA-binding</keyword>
<dbReference type="InterPro" id="IPR011991">
    <property type="entry name" value="ArsR-like_HTH"/>
</dbReference>
<dbReference type="InterPro" id="IPR051081">
    <property type="entry name" value="HTH_MetalResp_TranReg"/>
</dbReference>
<dbReference type="GO" id="GO:0003700">
    <property type="term" value="F:DNA-binding transcription factor activity"/>
    <property type="evidence" value="ECO:0007669"/>
    <property type="project" value="InterPro"/>
</dbReference>
<dbReference type="EMBL" id="QRDP01000004">
    <property type="protein sequence ID" value="RED16541.1"/>
    <property type="molecule type" value="Genomic_DNA"/>
</dbReference>
<evidence type="ECO:0000259" key="4">
    <source>
        <dbReference type="PROSITE" id="PS50987"/>
    </source>
</evidence>
<reference evidence="5 6" key="1">
    <citation type="submission" date="2018-07" db="EMBL/GenBank/DDBJ databases">
        <title>Genomic Encyclopedia of Type Strains, Phase IV (KMG-IV): sequencing the most valuable type-strain genomes for metagenomic binning, comparative biology and taxonomic classification.</title>
        <authorList>
            <person name="Goeker M."/>
        </authorList>
    </citation>
    <scope>NUCLEOTIDE SEQUENCE [LARGE SCALE GENOMIC DNA]</scope>
    <source>
        <strain evidence="5 6">DSM 26725</strain>
    </source>
</reference>
<dbReference type="InterPro" id="IPR036388">
    <property type="entry name" value="WH-like_DNA-bd_sf"/>
</dbReference>
<dbReference type="AlphaFoldDB" id="A0A3D9FHH5"/>
<dbReference type="NCBIfam" id="NF033788">
    <property type="entry name" value="HTH_metalloreg"/>
    <property type="match status" value="1"/>
</dbReference>
<protein>
    <submittedName>
        <fullName evidence="5">ArsR family transcriptional regulator</fullName>
    </submittedName>
</protein>
<dbReference type="SMART" id="SM00418">
    <property type="entry name" value="HTH_ARSR"/>
    <property type="match status" value="1"/>
</dbReference>
<organism evidence="5 6">
    <name type="scientific">Parasphingopyxis lamellibrachiae</name>
    <dbReference type="NCBI Taxonomy" id="680125"/>
    <lineage>
        <taxon>Bacteria</taxon>
        <taxon>Pseudomonadati</taxon>
        <taxon>Pseudomonadota</taxon>
        <taxon>Alphaproteobacteria</taxon>
        <taxon>Sphingomonadales</taxon>
        <taxon>Sphingomonadaceae</taxon>
        <taxon>Parasphingopyxis</taxon>
    </lineage>
</organism>
<dbReference type="PANTHER" id="PTHR33154:SF33">
    <property type="entry name" value="TRANSCRIPTIONAL REPRESSOR SDPR"/>
    <property type="match status" value="1"/>
</dbReference>
<dbReference type="PRINTS" id="PR00778">
    <property type="entry name" value="HTHARSR"/>
</dbReference>
<dbReference type="PANTHER" id="PTHR33154">
    <property type="entry name" value="TRANSCRIPTIONAL REGULATOR, ARSR FAMILY"/>
    <property type="match status" value="1"/>
</dbReference>
<accession>A0A3D9FHH5</accession>
<dbReference type="SUPFAM" id="SSF46785">
    <property type="entry name" value="Winged helix' DNA-binding domain"/>
    <property type="match status" value="1"/>
</dbReference>